<dbReference type="EMBL" id="MT144614">
    <property type="protein sequence ID" value="QJH95170.1"/>
    <property type="molecule type" value="Genomic_DNA"/>
</dbReference>
<name>A0A6H1Z950_9ZZZZ</name>
<gene>
    <name evidence="2" type="ORF">TM448A00108_0050</name>
    <name evidence="3" type="ORF">TM448B00355_0023</name>
</gene>
<evidence type="ECO:0000256" key="1">
    <source>
        <dbReference type="SAM" id="Phobius"/>
    </source>
</evidence>
<keyword evidence="1" id="KW-0812">Transmembrane</keyword>
<organism evidence="2">
    <name type="scientific">viral metagenome</name>
    <dbReference type="NCBI Taxonomy" id="1070528"/>
    <lineage>
        <taxon>unclassified sequences</taxon>
        <taxon>metagenomes</taxon>
        <taxon>organismal metagenomes</taxon>
    </lineage>
</organism>
<accession>A0A6H1Z950</accession>
<feature type="transmembrane region" description="Helical" evidence="1">
    <location>
        <begin position="28"/>
        <end position="45"/>
    </location>
</feature>
<keyword evidence="1" id="KW-1133">Transmembrane helix</keyword>
<reference evidence="2" key="1">
    <citation type="submission" date="2020-03" db="EMBL/GenBank/DDBJ databases">
        <title>The deep terrestrial virosphere.</title>
        <authorList>
            <person name="Holmfeldt K."/>
            <person name="Nilsson E."/>
            <person name="Simone D."/>
            <person name="Lopez-Fernandez M."/>
            <person name="Wu X."/>
            <person name="de Brujin I."/>
            <person name="Lundin D."/>
            <person name="Andersson A."/>
            <person name="Bertilsson S."/>
            <person name="Dopson M."/>
        </authorList>
    </citation>
    <scope>NUCLEOTIDE SEQUENCE</scope>
    <source>
        <strain evidence="2">TM448A00108</strain>
        <strain evidence="3">TM448B00355</strain>
    </source>
</reference>
<evidence type="ECO:0000313" key="2">
    <source>
        <dbReference type="EMBL" id="QJA44423.1"/>
    </source>
</evidence>
<sequence length="50" mass="5809">MKILWLILGGFYYGSCITAFTDYGLASWQWWTMIVPTAFFVVMYGNSETK</sequence>
<dbReference type="EMBL" id="MT143976">
    <property type="protein sequence ID" value="QJA44423.1"/>
    <property type="molecule type" value="Genomic_DNA"/>
</dbReference>
<proteinExistence type="predicted"/>
<protein>
    <submittedName>
        <fullName evidence="2">Uncharacterized protein</fullName>
    </submittedName>
</protein>
<keyword evidence="1" id="KW-0472">Membrane</keyword>
<dbReference type="AlphaFoldDB" id="A0A6H1Z950"/>
<evidence type="ECO:0000313" key="3">
    <source>
        <dbReference type="EMBL" id="QJH95170.1"/>
    </source>
</evidence>